<dbReference type="AlphaFoldDB" id="A0A3S5A7N9"/>
<comment type="caution">
    <text evidence="2">The sequence shown here is derived from an EMBL/GenBank/DDBJ whole genome shotgun (WGS) entry which is preliminary data.</text>
</comment>
<dbReference type="Proteomes" id="UP000784294">
    <property type="component" value="Unassembled WGS sequence"/>
</dbReference>
<keyword evidence="3" id="KW-1185">Reference proteome</keyword>
<reference evidence="2" key="1">
    <citation type="submission" date="2018-11" db="EMBL/GenBank/DDBJ databases">
        <authorList>
            <consortium name="Pathogen Informatics"/>
        </authorList>
    </citation>
    <scope>NUCLEOTIDE SEQUENCE</scope>
</reference>
<sequence>MIRVPLRTAGSAFRGSSNESSASSLAWDMVLPVLAAKRAAFHRTSVDFRPTHSDYRQQPAHVARRSSLSSLSLQDLLLSGRQIARLEER</sequence>
<organism evidence="2 3">
    <name type="scientific">Protopolystoma xenopodis</name>
    <dbReference type="NCBI Taxonomy" id="117903"/>
    <lineage>
        <taxon>Eukaryota</taxon>
        <taxon>Metazoa</taxon>
        <taxon>Spiralia</taxon>
        <taxon>Lophotrochozoa</taxon>
        <taxon>Platyhelminthes</taxon>
        <taxon>Monogenea</taxon>
        <taxon>Polyopisthocotylea</taxon>
        <taxon>Polystomatidea</taxon>
        <taxon>Polystomatidae</taxon>
        <taxon>Protopolystoma</taxon>
    </lineage>
</organism>
<name>A0A3S5A7N9_9PLAT</name>
<accession>A0A3S5A7N9</accession>
<evidence type="ECO:0000313" key="3">
    <source>
        <dbReference type="Proteomes" id="UP000784294"/>
    </source>
</evidence>
<proteinExistence type="predicted"/>
<protein>
    <submittedName>
        <fullName evidence="2">Uncharacterized protein</fullName>
    </submittedName>
</protein>
<feature type="compositionally biased region" description="Low complexity" evidence="1">
    <location>
        <begin position="11"/>
        <end position="23"/>
    </location>
</feature>
<evidence type="ECO:0000313" key="2">
    <source>
        <dbReference type="EMBL" id="VEL14002.1"/>
    </source>
</evidence>
<dbReference type="EMBL" id="CAAALY010019666">
    <property type="protein sequence ID" value="VEL14002.1"/>
    <property type="molecule type" value="Genomic_DNA"/>
</dbReference>
<feature type="region of interest" description="Disordered" evidence="1">
    <location>
        <begin position="1"/>
        <end position="23"/>
    </location>
</feature>
<evidence type="ECO:0000256" key="1">
    <source>
        <dbReference type="SAM" id="MobiDB-lite"/>
    </source>
</evidence>
<gene>
    <name evidence="2" type="ORF">PXEA_LOCUS7442</name>
</gene>